<comment type="caution">
    <text evidence="2">The sequence shown here is derived from an EMBL/GenBank/DDBJ whole genome shotgun (WGS) entry which is preliminary data.</text>
</comment>
<evidence type="ECO:0000256" key="1">
    <source>
        <dbReference type="RuleBase" id="RU367018"/>
    </source>
</evidence>
<comment type="subcellular location">
    <subcellularLocation>
        <location evidence="1">Nucleus</location>
    </subcellularLocation>
</comment>
<proteinExistence type="inferred from homology"/>
<comment type="similarity">
    <text evidence="1">Belongs to the FHY3/FAR1 family.</text>
</comment>
<dbReference type="Proteomes" id="UP000825729">
    <property type="component" value="Unassembled WGS sequence"/>
</dbReference>
<evidence type="ECO:0000313" key="2">
    <source>
        <dbReference type="EMBL" id="KAG9458418.1"/>
    </source>
</evidence>
<dbReference type="PANTHER" id="PTHR31669">
    <property type="entry name" value="PROTEIN FAR1-RELATED SEQUENCE 10-RELATED"/>
    <property type="match status" value="1"/>
</dbReference>
<organism evidence="2 3">
    <name type="scientific">Aristolochia fimbriata</name>
    <name type="common">White veined hardy Dutchman's pipe vine</name>
    <dbReference type="NCBI Taxonomy" id="158543"/>
    <lineage>
        <taxon>Eukaryota</taxon>
        <taxon>Viridiplantae</taxon>
        <taxon>Streptophyta</taxon>
        <taxon>Embryophyta</taxon>
        <taxon>Tracheophyta</taxon>
        <taxon>Spermatophyta</taxon>
        <taxon>Magnoliopsida</taxon>
        <taxon>Magnoliidae</taxon>
        <taxon>Piperales</taxon>
        <taxon>Aristolochiaceae</taxon>
        <taxon>Aristolochia</taxon>
    </lineage>
</organism>
<keyword evidence="1" id="KW-0479">Metal-binding</keyword>
<dbReference type="AlphaFoldDB" id="A0AAV7FFN7"/>
<name>A0AAV7FFN7_ARIFI</name>
<dbReference type="GO" id="GO:0006355">
    <property type="term" value="P:regulation of DNA-templated transcription"/>
    <property type="evidence" value="ECO:0007669"/>
    <property type="project" value="UniProtKB-UniRule"/>
</dbReference>
<keyword evidence="1" id="KW-0539">Nucleus</keyword>
<sequence>MLDNYGLRGNSWLEALFKERGKWAMAYGAHTFCASMRSTQRSESFNSVLRKYLHSRLDPMRFFEQFERLLENRRHEELQENFKSTKSRPSLIVPCPILKQAALYYTLEIFALFQEEWKKSQSIEIYHTTMKGEESFLSLDPRYLLKRWSKDAKFGFIMDKRGIVIEEDPRAAFTQRNMELCHGFVQVSSQATEHDTTYLVAREILQLAQTKVDDALRTPSWVDLRRLTMV</sequence>
<gene>
    <name evidence="2" type="ORF">H6P81_002926</name>
</gene>
<comment type="function">
    <text evidence="1">Putative transcription activator involved in regulating light control of development.</text>
</comment>
<reference evidence="2 3" key="1">
    <citation type="submission" date="2021-07" db="EMBL/GenBank/DDBJ databases">
        <title>The Aristolochia fimbriata genome: insights into angiosperm evolution, floral development and chemical biosynthesis.</title>
        <authorList>
            <person name="Jiao Y."/>
        </authorList>
    </citation>
    <scope>NUCLEOTIDE SEQUENCE [LARGE SCALE GENOMIC DNA]</scope>
    <source>
        <strain evidence="2">IBCAS-2021</strain>
        <tissue evidence="2">Leaf</tissue>
    </source>
</reference>
<evidence type="ECO:0000313" key="3">
    <source>
        <dbReference type="Proteomes" id="UP000825729"/>
    </source>
</evidence>
<dbReference type="GO" id="GO:0005634">
    <property type="term" value="C:nucleus"/>
    <property type="evidence" value="ECO:0007669"/>
    <property type="project" value="UniProtKB-SubCell"/>
</dbReference>
<dbReference type="InterPro" id="IPR031052">
    <property type="entry name" value="FHY3/FAR1"/>
</dbReference>
<keyword evidence="3" id="KW-1185">Reference proteome</keyword>
<dbReference type="GO" id="GO:0008270">
    <property type="term" value="F:zinc ion binding"/>
    <property type="evidence" value="ECO:0007669"/>
    <property type="project" value="UniProtKB-UniRule"/>
</dbReference>
<keyword evidence="1" id="KW-0863">Zinc-finger</keyword>
<dbReference type="PANTHER" id="PTHR31669:SF251">
    <property type="entry name" value="PROTEIN FAR1-RELATED SEQUENCE"/>
    <property type="match status" value="1"/>
</dbReference>
<accession>A0AAV7FFN7</accession>
<keyword evidence="1" id="KW-0862">Zinc</keyword>
<dbReference type="EMBL" id="JAINDJ010000002">
    <property type="protein sequence ID" value="KAG9458418.1"/>
    <property type="molecule type" value="Genomic_DNA"/>
</dbReference>
<protein>
    <recommendedName>
        <fullName evidence="1">Protein FAR1-RELATED SEQUENCE</fullName>
    </recommendedName>
</protein>